<dbReference type="RefSeq" id="WP_298884920.1">
    <property type="nucleotide sequence ID" value="NZ_CATXFH010000029.1"/>
</dbReference>
<evidence type="ECO:0000313" key="2">
    <source>
        <dbReference type="Proteomes" id="UP000186777"/>
    </source>
</evidence>
<reference evidence="1 2" key="1">
    <citation type="journal article" date="2016" name="Nat. Biotechnol.">
        <title>Measurement of bacterial replication rates in microbial communities.</title>
        <authorList>
            <person name="Brown C.T."/>
            <person name="Olm M.R."/>
            <person name="Thomas B.C."/>
            <person name="Banfield J.F."/>
        </authorList>
    </citation>
    <scope>NUCLEOTIDE SEQUENCE [LARGE SCALE GENOMIC DNA]</scope>
    <source>
        <strain evidence="1">46_33</strain>
    </source>
</reference>
<accession>A0A1Q6R7G9</accession>
<sequence length="68" mass="7804">MGIEKKTFCADLILADAIIDMADEDGITWQEARSKIINSAAYTALYDFENGLWENGPDYFRDYYKKIA</sequence>
<proteinExistence type="predicted"/>
<comment type="caution">
    <text evidence="1">The sequence shown here is derived from an EMBL/GenBank/DDBJ whole genome shotgun (WGS) entry which is preliminary data.</text>
</comment>
<dbReference type="AlphaFoldDB" id="A0A1Q6R7G9"/>
<gene>
    <name evidence="1" type="ORF">BHW43_03525</name>
</gene>
<evidence type="ECO:0000313" key="1">
    <source>
        <dbReference type="EMBL" id="OLA38313.1"/>
    </source>
</evidence>
<organism evidence="1 2">
    <name type="scientific">Phascolarctobacterium succinatutens</name>
    <dbReference type="NCBI Taxonomy" id="626940"/>
    <lineage>
        <taxon>Bacteria</taxon>
        <taxon>Bacillati</taxon>
        <taxon>Bacillota</taxon>
        <taxon>Negativicutes</taxon>
        <taxon>Acidaminococcales</taxon>
        <taxon>Acidaminococcaceae</taxon>
        <taxon>Phascolarctobacterium</taxon>
    </lineage>
</organism>
<protein>
    <submittedName>
        <fullName evidence="1">Uncharacterized protein</fullName>
    </submittedName>
</protein>
<dbReference type="EMBL" id="MNTG01000022">
    <property type="protein sequence ID" value="OLA38313.1"/>
    <property type="molecule type" value="Genomic_DNA"/>
</dbReference>
<dbReference type="Proteomes" id="UP000186777">
    <property type="component" value="Unassembled WGS sequence"/>
</dbReference>
<name>A0A1Q6R7G9_9FIRM</name>